<name>A0A545TIB3_9GAMM</name>
<sequence length="259" mass="29060">MPTIQVTAVQSNIVWLDKHSNLANLESLVGSINKTDLIVFPETFATGFAVTEPECIEPKVGGDVVDWMTRLASLKGCAICGSVLVEDGDKKVNRFYWVTADGNVEFYDKRHLFRMAGEDTYINPGQQRKIVELKGFRIMLNTCYDLRFPVWSRNQQDYDLLINVANWPVPRRNAWDTLLKARAIENQSFVVGVNRIGEDGKGVNHSGGTAIIDFLGSEIVVAEDNESAVIQAELDLNALNDFRLKFPFQADADKFQLLD</sequence>
<organism evidence="7 8">
    <name type="scientific">Aliikangiella marina</name>
    <dbReference type="NCBI Taxonomy" id="1712262"/>
    <lineage>
        <taxon>Bacteria</taxon>
        <taxon>Pseudomonadati</taxon>
        <taxon>Pseudomonadota</taxon>
        <taxon>Gammaproteobacteria</taxon>
        <taxon>Oceanospirillales</taxon>
        <taxon>Pleioneaceae</taxon>
        <taxon>Aliikangiella</taxon>
    </lineage>
</organism>
<comment type="caution">
    <text evidence="7">The sequence shown here is derived from an EMBL/GenBank/DDBJ whole genome shotgun (WGS) entry which is preliminary data.</text>
</comment>
<dbReference type="PANTHER" id="PTHR47799:SF1">
    <property type="entry name" value="OMEGA-AMIDASE YAFV"/>
    <property type="match status" value="1"/>
</dbReference>
<dbReference type="InterPro" id="IPR052737">
    <property type="entry name" value="Omega-amidase_YafV"/>
</dbReference>
<dbReference type="FunFam" id="3.60.110.10:FF:000004">
    <property type="entry name" value="Carbon-nitrogen hydrolase"/>
    <property type="match status" value="1"/>
</dbReference>
<dbReference type="InterPro" id="IPR003010">
    <property type="entry name" value="C-N_Hydrolase"/>
</dbReference>
<dbReference type="EMBL" id="VIKR01000001">
    <property type="protein sequence ID" value="TQV76969.1"/>
    <property type="molecule type" value="Genomic_DNA"/>
</dbReference>
<dbReference type="GO" id="GO:0106008">
    <property type="term" value="F:2-oxoglutaramate amidase activity"/>
    <property type="evidence" value="ECO:0007669"/>
    <property type="project" value="TreeGrafter"/>
</dbReference>
<keyword evidence="2 7" id="KW-0378">Hydrolase</keyword>
<gene>
    <name evidence="7" type="ORF">FLL45_03180</name>
</gene>
<dbReference type="PANTHER" id="PTHR47799">
    <property type="entry name" value="OMEGA-AMIDASE YAFV"/>
    <property type="match status" value="1"/>
</dbReference>
<dbReference type="GO" id="GO:0050152">
    <property type="term" value="F:omega-amidase activity"/>
    <property type="evidence" value="ECO:0007669"/>
    <property type="project" value="UniProtKB-EC"/>
</dbReference>
<evidence type="ECO:0000256" key="4">
    <source>
        <dbReference type="ARBA" id="ARBA00052904"/>
    </source>
</evidence>
<dbReference type="Proteomes" id="UP000317839">
    <property type="component" value="Unassembled WGS sequence"/>
</dbReference>
<dbReference type="AlphaFoldDB" id="A0A545TIB3"/>
<evidence type="ECO:0000313" key="7">
    <source>
        <dbReference type="EMBL" id="TQV76969.1"/>
    </source>
</evidence>
<evidence type="ECO:0000259" key="6">
    <source>
        <dbReference type="PROSITE" id="PS50263"/>
    </source>
</evidence>
<keyword evidence="8" id="KW-1185">Reference proteome</keyword>
<dbReference type="Pfam" id="PF00795">
    <property type="entry name" value="CN_hydrolase"/>
    <property type="match status" value="1"/>
</dbReference>
<dbReference type="RefSeq" id="WP_142888329.1">
    <property type="nucleotide sequence ID" value="NZ_VIKR01000001.1"/>
</dbReference>
<protein>
    <recommendedName>
        <fullName evidence="5">Omega-amidase YafV</fullName>
        <ecNumber evidence="3">3.5.1.3</ecNumber>
    </recommendedName>
</protein>
<accession>A0A545TIB3</accession>
<dbReference type="InterPro" id="IPR036526">
    <property type="entry name" value="C-N_Hydrolase_sf"/>
</dbReference>
<comment type="catalytic activity">
    <reaction evidence="4">
        <text>a monoamide of a dicarboxylate + H2O = a dicarboxylate + NH4(+)</text>
        <dbReference type="Rhea" id="RHEA:11716"/>
        <dbReference type="ChEBI" id="CHEBI:15377"/>
        <dbReference type="ChEBI" id="CHEBI:28938"/>
        <dbReference type="ChEBI" id="CHEBI:28965"/>
        <dbReference type="ChEBI" id="CHEBI:77450"/>
        <dbReference type="EC" id="3.5.1.3"/>
    </reaction>
</comment>
<dbReference type="OrthoDB" id="9811121at2"/>
<dbReference type="SUPFAM" id="SSF56317">
    <property type="entry name" value="Carbon-nitrogen hydrolase"/>
    <property type="match status" value="1"/>
</dbReference>
<evidence type="ECO:0000256" key="2">
    <source>
        <dbReference type="ARBA" id="ARBA00022801"/>
    </source>
</evidence>
<evidence type="ECO:0000313" key="8">
    <source>
        <dbReference type="Proteomes" id="UP000317839"/>
    </source>
</evidence>
<proteinExistence type="inferred from homology"/>
<feature type="domain" description="CN hydrolase" evidence="6">
    <location>
        <begin position="4"/>
        <end position="236"/>
    </location>
</feature>
<dbReference type="Gene3D" id="3.60.110.10">
    <property type="entry name" value="Carbon-nitrogen hydrolase"/>
    <property type="match status" value="1"/>
</dbReference>
<dbReference type="CDD" id="cd07575">
    <property type="entry name" value="Xc-1258_like"/>
    <property type="match status" value="1"/>
</dbReference>
<evidence type="ECO:0000256" key="3">
    <source>
        <dbReference type="ARBA" id="ARBA00039118"/>
    </source>
</evidence>
<evidence type="ECO:0000256" key="5">
    <source>
        <dbReference type="ARBA" id="ARBA00072139"/>
    </source>
</evidence>
<reference evidence="7 8" key="1">
    <citation type="submission" date="2019-06" db="EMBL/GenBank/DDBJ databases">
        <title>Draft genome of Aliikangiella marina GYP-15.</title>
        <authorList>
            <person name="Wang G."/>
        </authorList>
    </citation>
    <scope>NUCLEOTIDE SEQUENCE [LARGE SCALE GENOMIC DNA]</scope>
    <source>
        <strain evidence="7 8">GYP-15</strain>
    </source>
</reference>
<comment type="similarity">
    <text evidence="1">Belongs to the carbon-nitrogen hydrolase superfamily. NIT1/NIT2 family.</text>
</comment>
<dbReference type="EC" id="3.5.1.3" evidence="3"/>
<evidence type="ECO:0000256" key="1">
    <source>
        <dbReference type="ARBA" id="ARBA00010613"/>
    </source>
</evidence>
<dbReference type="NCBIfam" id="NF007757">
    <property type="entry name" value="PRK10438.1"/>
    <property type="match status" value="1"/>
</dbReference>
<dbReference type="PROSITE" id="PS50263">
    <property type="entry name" value="CN_HYDROLASE"/>
    <property type="match status" value="1"/>
</dbReference>